<gene>
    <name evidence="5" type="ORF">EJQ19_01650</name>
</gene>
<name>A0A430JKK9_9BACL</name>
<sequence length="126" mass="14791">MPEAPTVLHVTPILRMFDEYKAKQFYLDYLGFKLVWEHRFEPDMPLYMEVVLGALKLHLSEHYGDCTPGSAIRIEIQNLDAFHTRLLSQQHAYSRPGIETTPWQTREVRLTDPFGNRLVFFEPLVN</sequence>
<dbReference type="Proteomes" id="UP000276128">
    <property type="component" value="Unassembled WGS sequence"/>
</dbReference>
<evidence type="ECO:0000313" key="5">
    <source>
        <dbReference type="EMBL" id="RTE11526.1"/>
    </source>
</evidence>
<dbReference type="Gene3D" id="3.10.180.10">
    <property type="entry name" value="2,3-Dihydroxybiphenyl 1,2-Dioxygenase, domain 1"/>
    <property type="match status" value="1"/>
</dbReference>
<dbReference type="InterPro" id="IPR037523">
    <property type="entry name" value="VOC_core"/>
</dbReference>
<dbReference type="EMBL" id="RXHU01000007">
    <property type="protein sequence ID" value="RTE11526.1"/>
    <property type="molecule type" value="Genomic_DNA"/>
</dbReference>
<feature type="domain" description="VOC" evidence="4">
    <location>
        <begin position="6"/>
        <end position="123"/>
    </location>
</feature>
<organism evidence="5 6">
    <name type="scientific">Paenibacillus whitsoniae</name>
    <dbReference type="NCBI Taxonomy" id="2496558"/>
    <lineage>
        <taxon>Bacteria</taxon>
        <taxon>Bacillati</taxon>
        <taxon>Bacillota</taxon>
        <taxon>Bacilli</taxon>
        <taxon>Bacillales</taxon>
        <taxon>Paenibacillaceae</taxon>
        <taxon>Paenibacillus</taxon>
    </lineage>
</organism>
<dbReference type="RefSeq" id="WP_126139473.1">
    <property type="nucleotide sequence ID" value="NZ_RXHU01000007.1"/>
</dbReference>
<evidence type="ECO:0000256" key="1">
    <source>
        <dbReference type="ARBA" id="ARBA00011051"/>
    </source>
</evidence>
<evidence type="ECO:0000259" key="4">
    <source>
        <dbReference type="PROSITE" id="PS51819"/>
    </source>
</evidence>
<accession>A0A430JKK9</accession>
<dbReference type="SUPFAM" id="SSF54593">
    <property type="entry name" value="Glyoxalase/Bleomycin resistance protein/Dihydroxybiphenyl dioxygenase"/>
    <property type="match status" value="1"/>
</dbReference>
<evidence type="ECO:0000313" key="6">
    <source>
        <dbReference type="Proteomes" id="UP000276128"/>
    </source>
</evidence>
<proteinExistence type="inferred from homology"/>
<dbReference type="AlphaFoldDB" id="A0A430JKK9"/>
<dbReference type="Pfam" id="PF19581">
    <property type="entry name" value="Glyoxalase_7"/>
    <property type="match status" value="1"/>
</dbReference>
<evidence type="ECO:0000256" key="3">
    <source>
        <dbReference type="ARBA" id="ARBA00023251"/>
    </source>
</evidence>
<comment type="similarity">
    <text evidence="1">Belongs to the bleomycin resistance protein family.</text>
</comment>
<comment type="caution">
    <text evidence="5">The sequence shown here is derived from an EMBL/GenBank/DDBJ whole genome shotgun (WGS) entry which is preliminary data.</text>
</comment>
<reference evidence="5 6" key="1">
    <citation type="submission" date="2018-12" db="EMBL/GenBank/DDBJ databases">
        <title>Bacillus ochoae sp. nov., Paenibacillus whitsoniae sp. nov., Paenibacillus spiritus sp. nov. Isolated from the Mars Exploration Rover during spacecraft assembly.</title>
        <authorList>
            <person name="Seuylemezian A."/>
            <person name="Vaishampayan P."/>
        </authorList>
    </citation>
    <scope>NUCLEOTIDE SEQUENCE [LARGE SCALE GENOMIC DNA]</scope>
    <source>
        <strain evidence="5 6">MER 54</strain>
    </source>
</reference>
<dbReference type="InterPro" id="IPR029068">
    <property type="entry name" value="Glyas_Bleomycin-R_OHBP_Dase"/>
</dbReference>
<dbReference type="GO" id="GO:0046677">
    <property type="term" value="P:response to antibiotic"/>
    <property type="evidence" value="ECO:0007669"/>
    <property type="project" value="UniProtKB-KW"/>
</dbReference>
<dbReference type="CDD" id="cd08349">
    <property type="entry name" value="BLMA_like"/>
    <property type="match status" value="1"/>
</dbReference>
<evidence type="ECO:0000256" key="2">
    <source>
        <dbReference type="ARBA" id="ARBA00021572"/>
    </source>
</evidence>
<dbReference type="PROSITE" id="PS51819">
    <property type="entry name" value="VOC"/>
    <property type="match status" value="1"/>
</dbReference>
<keyword evidence="6" id="KW-1185">Reference proteome</keyword>
<dbReference type="InterPro" id="IPR000335">
    <property type="entry name" value="Bleomycin-R"/>
</dbReference>
<keyword evidence="3" id="KW-0046">Antibiotic resistance</keyword>
<protein>
    <recommendedName>
        <fullName evidence="2">Bleomycin resistance protein</fullName>
    </recommendedName>
</protein>
<dbReference type="OrthoDB" id="9803104at2"/>